<comment type="cofactor">
    <cofactor evidence="1">
        <name>pyridoxal 5'-phosphate</name>
        <dbReference type="ChEBI" id="CHEBI:597326"/>
    </cofactor>
</comment>
<evidence type="ECO:0000256" key="4">
    <source>
        <dbReference type="ARBA" id="ARBA00022898"/>
    </source>
</evidence>
<organism evidence="6 7">
    <name type="scientific">Streptomyces boetiae</name>
    <dbReference type="NCBI Taxonomy" id="3075541"/>
    <lineage>
        <taxon>Bacteria</taxon>
        <taxon>Bacillati</taxon>
        <taxon>Actinomycetota</taxon>
        <taxon>Actinomycetes</taxon>
        <taxon>Kitasatosporales</taxon>
        <taxon>Streptomycetaceae</taxon>
        <taxon>Streptomyces</taxon>
    </lineage>
</organism>
<evidence type="ECO:0000259" key="5">
    <source>
        <dbReference type="Pfam" id="PF00155"/>
    </source>
</evidence>
<sequence>MGSDLTEAPTEPPSDFRDDVLAKLARADWHRYPDRSQTVVLEKIASCYGISPDSILLTRGCTEALRVSFTAAAAEGFRLLLPAPSYFGFSLIAESLAAPHTFYSGADTVAVLRSAADVTPDSTLVICSPDNPTGEVRQNAEIETLAHLHRGGCIVDLTYDHFAQDPLHPHLADLLEAPVTACLSLSKCFGVAGARLGLLFGPPSALERYRHLVDPFPADYFQLAVLDSLFDDEWKSVREDLVHRVQRDRALVASLVPGILPGARLRELNGNFVSFHYPDDVQPDLIKELLRRTASKHFRHLSLVRLTVNGMTLSGLRAMKRK</sequence>
<evidence type="ECO:0000256" key="3">
    <source>
        <dbReference type="ARBA" id="ARBA00022679"/>
    </source>
</evidence>
<dbReference type="InterPro" id="IPR015421">
    <property type="entry name" value="PyrdxlP-dep_Trfase_major"/>
</dbReference>
<evidence type="ECO:0000313" key="7">
    <source>
        <dbReference type="Proteomes" id="UP001183388"/>
    </source>
</evidence>
<evidence type="ECO:0000256" key="2">
    <source>
        <dbReference type="ARBA" id="ARBA00022576"/>
    </source>
</evidence>
<dbReference type="Proteomes" id="UP001183388">
    <property type="component" value="Unassembled WGS sequence"/>
</dbReference>
<dbReference type="Pfam" id="PF00155">
    <property type="entry name" value="Aminotran_1_2"/>
    <property type="match status" value="1"/>
</dbReference>
<evidence type="ECO:0000256" key="1">
    <source>
        <dbReference type="ARBA" id="ARBA00001933"/>
    </source>
</evidence>
<name>A0ABU2LFU1_9ACTN</name>
<keyword evidence="2 6" id="KW-0032">Aminotransferase</keyword>
<gene>
    <name evidence="6" type="ORF">RM780_26345</name>
</gene>
<reference evidence="7" key="1">
    <citation type="submission" date="2023-07" db="EMBL/GenBank/DDBJ databases">
        <title>30 novel species of actinomycetes from the DSMZ collection.</title>
        <authorList>
            <person name="Nouioui I."/>
        </authorList>
    </citation>
    <scope>NUCLEOTIDE SEQUENCE [LARGE SCALE GENOMIC DNA]</scope>
    <source>
        <strain evidence="7">DSM 44917</strain>
    </source>
</reference>
<dbReference type="GO" id="GO:0008483">
    <property type="term" value="F:transaminase activity"/>
    <property type="evidence" value="ECO:0007669"/>
    <property type="project" value="UniProtKB-KW"/>
</dbReference>
<dbReference type="PANTHER" id="PTHR42885">
    <property type="entry name" value="HISTIDINOL-PHOSPHATE AMINOTRANSFERASE-RELATED"/>
    <property type="match status" value="1"/>
</dbReference>
<dbReference type="EMBL" id="JAVREN010000072">
    <property type="protein sequence ID" value="MDT0310441.1"/>
    <property type="molecule type" value="Genomic_DNA"/>
</dbReference>
<evidence type="ECO:0000313" key="6">
    <source>
        <dbReference type="EMBL" id="MDT0310441.1"/>
    </source>
</evidence>
<dbReference type="InterPro" id="IPR015424">
    <property type="entry name" value="PyrdxlP-dep_Trfase"/>
</dbReference>
<proteinExistence type="predicted"/>
<dbReference type="InterPro" id="IPR004839">
    <property type="entry name" value="Aminotransferase_I/II_large"/>
</dbReference>
<dbReference type="PANTHER" id="PTHR42885:SF2">
    <property type="entry name" value="HISTIDINOL-PHOSPHATE AMINOTRANSFERASE"/>
    <property type="match status" value="1"/>
</dbReference>
<dbReference type="InterPro" id="IPR015422">
    <property type="entry name" value="PyrdxlP-dep_Trfase_small"/>
</dbReference>
<keyword evidence="4" id="KW-0663">Pyridoxal phosphate</keyword>
<accession>A0ABU2LFU1</accession>
<feature type="domain" description="Aminotransferase class I/classII large" evidence="5">
    <location>
        <begin position="23"/>
        <end position="314"/>
    </location>
</feature>
<keyword evidence="3" id="KW-0808">Transferase</keyword>
<dbReference type="RefSeq" id="WP_311633409.1">
    <property type="nucleotide sequence ID" value="NZ_JAVREN010000072.1"/>
</dbReference>
<dbReference type="CDD" id="cd00609">
    <property type="entry name" value="AAT_like"/>
    <property type="match status" value="1"/>
</dbReference>
<dbReference type="Gene3D" id="3.90.1150.10">
    <property type="entry name" value="Aspartate Aminotransferase, domain 1"/>
    <property type="match status" value="1"/>
</dbReference>
<keyword evidence="7" id="KW-1185">Reference proteome</keyword>
<protein>
    <submittedName>
        <fullName evidence="6">Aminotransferase class I/II-fold pyridoxal phosphate-dependent enzyme</fullName>
    </submittedName>
</protein>
<comment type="caution">
    <text evidence="6">The sequence shown here is derived from an EMBL/GenBank/DDBJ whole genome shotgun (WGS) entry which is preliminary data.</text>
</comment>
<dbReference type="Gene3D" id="3.40.640.10">
    <property type="entry name" value="Type I PLP-dependent aspartate aminotransferase-like (Major domain)"/>
    <property type="match status" value="1"/>
</dbReference>
<dbReference type="SUPFAM" id="SSF53383">
    <property type="entry name" value="PLP-dependent transferases"/>
    <property type="match status" value="1"/>
</dbReference>